<organism evidence="2 3">
    <name type="scientific">Prorocentrum cordatum</name>
    <dbReference type="NCBI Taxonomy" id="2364126"/>
    <lineage>
        <taxon>Eukaryota</taxon>
        <taxon>Sar</taxon>
        <taxon>Alveolata</taxon>
        <taxon>Dinophyceae</taxon>
        <taxon>Prorocentrales</taxon>
        <taxon>Prorocentraceae</taxon>
        <taxon>Prorocentrum</taxon>
    </lineage>
</organism>
<sequence>MVAARAGGRAEGGGCGGPPAERRWRPAARRAAEAAALGPTAARRAARARACSACEVALRAAVGAGSAPGSWRDRELASRTASWCRAVGCRVPGAARRRRNAQHAVRVPAGGVATASPWKLAWAAGGPRLDMQDAPCVQGVEGEQGQRALAPLSADWEATLEPGITSCSEALESGGKVIHVAELGPRLLSMADEASDEGSEGVDGRVRREHLPRETERDGPPEPRGVGGGEGEGTELILVASMGVVGVDSEAELIEASLGVVDVGSEVASELEVVAGGSDWLAPGV</sequence>
<protein>
    <submittedName>
        <fullName evidence="2">Uncharacterized protein</fullName>
    </submittedName>
</protein>
<keyword evidence="3" id="KW-1185">Reference proteome</keyword>
<reference evidence="2" key="1">
    <citation type="submission" date="2023-10" db="EMBL/GenBank/DDBJ databases">
        <authorList>
            <person name="Chen Y."/>
            <person name="Shah S."/>
            <person name="Dougan E. K."/>
            <person name="Thang M."/>
            <person name="Chan C."/>
        </authorList>
    </citation>
    <scope>NUCLEOTIDE SEQUENCE [LARGE SCALE GENOMIC DNA]</scope>
</reference>
<feature type="compositionally biased region" description="Basic and acidic residues" evidence="1">
    <location>
        <begin position="202"/>
        <end position="221"/>
    </location>
</feature>
<feature type="region of interest" description="Disordered" evidence="1">
    <location>
        <begin position="192"/>
        <end position="232"/>
    </location>
</feature>
<name>A0ABN9U7Y2_9DINO</name>
<accession>A0ABN9U7Y2</accession>
<evidence type="ECO:0000313" key="3">
    <source>
        <dbReference type="Proteomes" id="UP001189429"/>
    </source>
</evidence>
<evidence type="ECO:0000313" key="2">
    <source>
        <dbReference type="EMBL" id="CAK0853766.1"/>
    </source>
</evidence>
<evidence type="ECO:0000256" key="1">
    <source>
        <dbReference type="SAM" id="MobiDB-lite"/>
    </source>
</evidence>
<comment type="caution">
    <text evidence="2">The sequence shown here is derived from an EMBL/GenBank/DDBJ whole genome shotgun (WGS) entry which is preliminary data.</text>
</comment>
<feature type="region of interest" description="Disordered" evidence="1">
    <location>
        <begin position="1"/>
        <end position="28"/>
    </location>
</feature>
<dbReference type="EMBL" id="CAUYUJ010015425">
    <property type="protein sequence ID" value="CAK0853766.1"/>
    <property type="molecule type" value="Genomic_DNA"/>
</dbReference>
<gene>
    <name evidence="2" type="ORF">PCOR1329_LOCUS45133</name>
</gene>
<proteinExistence type="predicted"/>
<dbReference type="Proteomes" id="UP001189429">
    <property type="component" value="Unassembled WGS sequence"/>
</dbReference>